<dbReference type="GO" id="GO:0005634">
    <property type="term" value="C:nucleus"/>
    <property type="evidence" value="ECO:0007669"/>
    <property type="project" value="UniProtKB-SubCell"/>
</dbReference>
<accession>A0A444XQ51</accession>
<proteinExistence type="predicted"/>
<sequence>MNSSEVEEEEEAQDHHGSKKSYDCTFCRRGFTNAQALGGHMNIHRKDRAKNKPHLLHHSPSTSNNNHQVGEFMSLKFSSSSTHAYSYSAFDSQRTYDNMYFHPPPPPPPNDYQIRNHQQHEPPFQLDQFHHQPMMNLKNQELQGANLSLQICPTSDDEHVIRRRIHQQDSDEVDLELRLGHHDP</sequence>
<dbReference type="EMBL" id="SDMP01000019">
    <property type="protein sequence ID" value="RYQ91870.1"/>
    <property type="molecule type" value="Genomic_DNA"/>
</dbReference>
<evidence type="ECO:0000256" key="1">
    <source>
        <dbReference type="ARBA" id="ARBA00004123"/>
    </source>
</evidence>
<evidence type="ECO:0000256" key="9">
    <source>
        <dbReference type="SAM" id="MobiDB-lite"/>
    </source>
</evidence>
<evidence type="ECO:0000313" key="14">
    <source>
        <dbReference type="Proteomes" id="UP000464620"/>
    </source>
</evidence>
<dbReference type="PANTHER" id="PTHR45801">
    <property type="entry name" value="OS07G0101800 PROTEIN"/>
    <property type="match status" value="1"/>
</dbReference>
<feature type="compositionally biased region" description="Acidic residues" evidence="9">
    <location>
        <begin position="1"/>
        <end position="12"/>
    </location>
</feature>
<dbReference type="SUPFAM" id="SSF57667">
    <property type="entry name" value="beta-beta-alpha zinc fingers"/>
    <property type="match status" value="1"/>
</dbReference>
<dbReference type="Gene3D" id="3.30.160.60">
    <property type="entry name" value="Classic Zinc Finger"/>
    <property type="match status" value="1"/>
</dbReference>
<evidence type="ECO:0000313" key="13">
    <source>
        <dbReference type="Proteomes" id="UP000289738"/>
    </source>
</evidence>
<evidence type="ECO:0000256" key="5">
    <source>
        <dbReference type="ARBA" id="ARBA00023015"/>
    </source>
</evidence>
<dbReference type="InterPro" id="IPR052426">
    <property type="entry name" value="Plant_dev_regulator"/>
</dbReference>
<evidence type="ECO:0000256" key="8">
    <source>
        <dbReference type="PROSITE-ProRule" id="PRU00042"/>
    </source>
</evidence>
<keyword evidence="6" id="KW-0804">Transcription</keyword>
<dbReference type="OrthoDB" id="780709at2759"/>
<dbReference type="Proteomes" id="UP000289738">
    <property type="component" value="Chromosome B09"/>
</dbReference>
<dbReference type="PANTHER" id="PTHR45801:SF111">
    <property type="entry name" value="C2H2 AND C2HC ZINC FINGERS SUPERFAMILY PROTEIN"/>
    <property type="match status" value="1"/>
</dbReference>
<keyword evidence="5" id="KW-0805">Transcription regulation</keyword>
<reference evidence="11 14" key="2">
    <citation type="submission" date="2020-01" db="EMBL/GenBank/DDBJ databases">
        <title>Genome sequence of Arachis hypogaea, cultivar Shitouqi.</title>
        <authorList>
            <person name="Zhuang W."/>
            <person name="Chen H."/>
            <person name="Varshney R."/>
            <person name="Wang D."/>
            <person name="Ming R."/>
        </authorList>
    </citation>
    <scope>NUCLEOTIDE SEQUENCE [LARGE SCALE GENOMIC DNA]</scope>
    <source>
        <tissue evidence="11">Young leaf</tissue>
    </source>
</reference>
<dbReference type="InterPro" id="IPR036236">
    <property type="entry name" value="Znf_C2H2_sf"/>
</dbReference>
<evidence type="ECO:0000256" key="7">
    <source>
        <dbReference type="ARBA" id="ARBA00023242"/>
    </source>
</evidence>
<keyword evidence="3 8" id="KW-0863">Zinc-finger</keyword>
<keyword evidence="2" id="KW-0479">Metal-binding</keyword>
<comment type="subcellular location">
    <subcellularLocation>
        <location evidence="1">Nucleus</location>
    </subcellularLocation>
</comment>
<keyword evidence="7" id="KW-0539">Nucleus</keyword>
<name>A0A444XQ51_ARAHY</name>
<evidence type="ECO:0000256" key="2">
    <source>
        <dbReference type="ARBA" id="ARBA00022723"/>
    </source>
</evidence>
<evidence type="ECO:0000256" key="3">
    <source>
        <dbReference type="ARBA" id="ARBA00022771"/>
    </source>
</evidence>
<reference evidence="12 13" key="1">
    <citation type="submission" date="2019-01" db="EMBL/GenBank/DDBJ databases">
        <title>Sequencing of cultivated peanut Arachis hypogaea provides insights into genome evolution and oil improvement.</title>
        <authorList>
            <person name="Chen X."/>
        </authorList>
    </citation>
    <scope>NUCLEOTIDE SEQUENCE [LARGE SCALE GENOMIC DNA]</scope>
    <source>
        <strain evidence="13">cv. Fuhuasheng</strain>
        <strain evidence="12">GDAAS-fuhuasheng2018</strain>
        <tissue evidence="12">Leaves</tissue>
    </source>
</reference>
<evidence type="ECO:0000313" key="11">
    <source>
        <dbReference type="EMBL" id="QHN78253.1"/>
    </source>
</evidence>
<dbReference type="STRING" id="3818.A0A444XQ51"/>
<protein>
    <submittedName>
        <fullName evidence="11">Transcriptional regulator</fullName>
    </submittedName>
</protein>
<evidence type="ECO:0000313" key="12">
    <source>
        <dbReference type="EMBL" id="RYQ91870.1"/>
    </source>
</evidence>
<evidence type="ECO:0000259" key="10">
    <source>
        <dbReference type="PROSITE" id="PS50157"/>
    </source>
</evidence>
<evidence type="ECO:0000256" key="4">
    <source>
        <dbReference type="ARBA" id="ARBA00022833"/>
    </source>
</evidence>
<dbReference type="GO" id="GO:0008270">
    <property type="term" value="F:zinc ion binding"/>
    <property type="evidence" value="ECO:0007669"/>
    <property type="project" value="UniProtKB-KW"/>
</dbReference>
<dbReference type="AlphaFoldDB" id="A0A444XQ51"/>
<keyword evidence="13" id="KW-1185">Reference proteome</keyword>
<dbReference type="EMBL" id="CP031001">
    <property type="protein sequence ID" value="QHN78253.1"/>
    <property type="molecule type" value="Genomic_DNA"/>
</dbReference>
<keyword evidence="4" id="KW-0862">Zinc</keyword>
<organism evidence="12 13">
    <name type="scientific">Arachis hypogaea</name>
    <name type="common">Peanut</name>
    <dbReference type="NCBI Taxonomy" id="3818"/>
    <lineage>
        <taxon>Eukaryota</taxon>
        <taxon>Viridiplantae</taxon>
        <taxon>Streptophyta</taxon>
        <taxon>Embryophyta</taxon>
        <taxon>Tracheophyta</taxon>
        <taxon>Spermatophyta</taxon>
        <taxon>Magnoliopsida</taxon>
        <taxon>eudicotyledons</taxon>
        <taxon>Gunneridae</taxon>
        <taxon>Pentapetalae</taxon>
        <taxon>rosids</taxon>
        <taxon>fabids</taxon>
        <taxon>Fabales</taxon>
        <taxon>Fabaceae</taxon>
        <taxon>Papilionoideae</taxon>
        <taxon>50 kb inversion clade</taxon>
        <taxon>dalbergioids sensu lato</taxon>
        <taxon>Dalbergieae</taxon>
        <taxon>Pterocarpus clade</taxon>
        <taxon>Arachis</taxon>
    </lineage>
</organism>
<dbReference type="InterPro" id="IPR013087">
    <property type="entry name" value="Znf_C2H2_type"/>
</dbReference>
<feature type="domain" description="C2H2-type" evidence="10">
    <location>
        <begin position="22"/>
        <end position="49"/>
    </location>
</feature>
<gene>
    <name evidence="12" type="ORF">Ahy_B09g097913</name>
    <name evidence="11" type="ORF">DS421_19g659770</name>
</gene>
<dbReference type="Proteomes" id="UP000464620">
    <property type="component" value="Chromosome B09"/>
</dbReference>
<evidence type="ECO:0000256" key="6">
    <source>
        <dbReference type="ARBA" id="ARBA00023163"/>
    </source>
</evidence>
<feature type="region of interest" description="Disordered" evidence="9">
    <location>
        <begin position="1"/>
        <end position="20"/>
    </location>
</feature>
<dbReference type="PROSITE" id="PS00028">
    <property type="entry name" value="ZINC_FINGER_C2H2_1"/>
    <property type="match status" value="1"/>
</dbReference>
<dbReference type="PROSITE" id="PS50157">
    <property type="entry name" value="ZINC_FINGER_C2H2_2"/>
    <property type="match status" value="1"/>
</dbReference>